<dbReference type="Proteomes" id="UP000688137">
    <property type="component" value="Unassembled WGS sequence"/>
</dbReference>
<reference evidence="2" key="1">
    <citation type="submission" date="2021-01" db="EMBL/GenBank/DDBJ databases">
        <authorList>
            <consortium name="Genoscope - CEA"/>
            <person name="William W."/>
        </authorList>
    </citation>
    <scope>NUCLEOTIDE SEQUENCE</scope>
</reference>
<proteinExistence type="predicted"/>
<dbReference type="AlphaFoldDB" id="A0A8S1P164"/>
<protein>
    <submittedName>
        <fullName evidence="2">Uncharacterized protein</fullName>
    </submittedName>
</protein>
<dbReference type="OMA" id="HETFNSY"/>
<evidence type="ECO:0000256" key="1">
    <source>
        <dbReference type="SAM" id="MobiDB-lite"/>
    </source>
</evidence>
<keyword evidence="3" id="KW-1185">Reference proteome</keyword>
<feature type="region of interest" description="Disordered" evidence="1">
    <location>
        <begin position="301"/>
        <end position="321"/>
    </location>
</feature>
<evidence type="ECO:0000313" key="3">
    <source>
        <dbReference type="Proteomes" id="UP000688137"/>
    </source>
</evidence>
<dbReference type="EMBL" id="CAJJDM010000098">
    <property type="protein sequence ID" value="CAD8094114.1"/>
    <property type="molecule type" value="Genomic_DNA"/>
</dbReference>
<organism evidence="2 3">
    <name type="scientific">Paramecium primaurelia</name>
    <dbReference type="NCBI Taxonomy" id="5886"/>
    <lineage>
        <taxon>Eukaryota</taxon>
        <taxon>Sar</taxon>
        <taxon>Alveolata</taxon>
        <taxon>Ciliophora</taxon>
        <taxon>Intramacronucleata</taxon>
        <taxon>Oligohymenophorea</taxon>
        <taxon>Peniculida</taxon>
        <taxon>Parameciidae</taxon>
        <taxon>Paramecium</taxon>
    </lineage>
</organism>
<accession>A0A8S1P164</accession>
<name>A0A8S1P164_PARPR</name>
<feature type="compositionally biased region" description="Polar residues" evidence="1">
    <location>
        <begin position="302"/>
        <end position="318"/>
    </location>
</feature>
<comment type="caution">
    <text evidence="2">The sequence shown here is derived from an EMBL/GenBank/DDBJ whole genome shotgun (WGS) entry which is preliminary data.</text>
</comment>
<gene>
    <name evidence="2" type="ORF">PPRIM_AZ9-3.1.T0950007</name>
</gene>
<evidence type="ECO:0000313" key="2">
    <source>
        <dbReference type="EMBL" id="CAD8094114.1"/>
    </source>
</evidence>
<sequence length="338" mass="38929">MTEQYIIDSDIIEDEVDRPVSVYNLNVCFKEDIDFRLQDCQLNEPDFQDLEQKMNKLIYNSCGFKKGLIKHQKQQELGTDSIENKTKKEQLSFKKPIQPIQQLSVISNGDQSSLFSRKETVPKINFVGEMKESQNQNTTIDYRKNLKLHTHGPFDITKLQDGLSPSVNNKFSSKKQSQFSQRSHETYNSYLELSYNNTQQIPSQNSIHYKDTRKERAKIAKTTIKLIQNQQNQKLRISQQANSQRTSQLSLLQLEFDGVRGRSQSSVSTPKSILKNPSLQNSQLEIVSRLSFQSRLSFSSLNITGQSPPKQQTNSQSPAKRVKFCLTKKQARRENIPC</sequence>